<keyword evidence="4 9" id="KW-0378">Hydrolase</keyword>
<dbReference type="EC" id="3.4.21.26" evidence="2"/>
<keyword evidence="6" id="KW-0472">Membrane</keyword>
<feature type="domain" description="Peptidase S9 prolyl oligopeptidase catalytic" evidence="7">
    <location>
        <begin position="577"/>
        <end position="784"/>
    </location>
</feature>
<dbReference type="GO" id="GO:0070012">
    <property type="term" value="F:oligopeptidase activity"/>
    <property type="evidence" value="ECO:0007669"/>
    <property type="project" value="TreeGrafter"/>
</dbReference>
<keyword evidence="3" id="KW-0645">Protease</keyword>
<evidence type="ECO:0000259" key="8">
    <source>
        <dbReference type="Pfam" id="PF02897"/>
    </source>
</evidence>
<evidence type="ECO:0000256" key="4">
    <source>
        <dbReference type="ARBA" id="ARBA00022801"/>
    </source>
</evidence>
<dbReference type="Pfam" id="PF02897">
    <property type="entry name" value="Peptidase_S9_N"/>
    <property type="match status" value="1"/>
</dbReference>
<keyword evidence="6" id="KW-1133">Transmembrane helix</keyword>
<dbReference type="PANTHER" id="PTHR42881:SF2">
    <property type="entry name" value="PROLYL ENDOPEPTIDASE"/>
    <property type="match status" value="1"/>
</dbReference>
<dbReference type="InterPro" id="IPR023302">
    <property type="entry name" value="Pept_S9A_N"/>
</dbReference>
<dbReference type="Proteomes" id="UP000198460">
    <property type="component" value="Unassembled WGS sequence"/>
</dbReference>
<evidence type="ECO:0000256" key="2">
    <source>
        <dbReference type="ARBA" id="ARBA00011897"/>
    </source>
</evidence>
<dbReference type="GO" id="GO:0006508">
    <property type="term" value="P:proteolysis"/>
    <property type="evidence" value="ECO:0007669"/>
    <property type="project" value="UniProtKB-KW"/>
</dbReference>
<protein>
    <recommendedName>
        <fullName evidence="2">prolyl oligopeptidase</fullName>
        <ecNumber evidence="2">3.4.21.26</ecNumber>
    </recommendedName>
</protein>
<dbReference type="GO" id="GO:0005829">
    <property type="term" value="C:cytosol"/>
    <property type="evidence" value="ECO:0007669"/>
    <property type="project" value="TreeGrafter"/>
</dbReference>
<sequence length="791" mass="85522">MRHGDPARGFEPMPGVAAASGIDLSAIFSGAASSFGVSHFWRRCRSGGPGVRLPRLLTGKSQMKTTKAVWIMTLATSLSVAAAASFAADGPPVAPVRPVTTTYFGTPVVDNYRYMENLKDPEVQAWMKAQADYTRRTLDRIAGRAALAKQIQSLMAGDLMRGEFTRRGERLFYRLMEPGSNLPKLAWRDGVNGAEHVIVDPAKLAPGSAHHYALDWYSPSWDGRYVAYGVSEGGSEKSVLHVIDLSTGAQLAESIDRTSGCVVSWRNDNRSFFYLRYPKAGPDTPPALTEYNAVTFVHTLGEHPDGDGDEAVFGRGVSAKLDVPEGQGTYVLVSPDSPYAVAVANRNMDDNPNTFYVAPLERVSGADTPWQKFAEPRDGVTDVKLRGERLYLLSEKDAPRFQILSTPAARPDIAHAAVLVPQGPNVLDAFTIAQDAIYAGERAGASFQLRRVSFDGRDNATLTLPFAGAVRDLSADPREPGVMFTLQNWVKAPRVMAFDPRSRGNAAVDTGLVAPSKLESDAYEAHDEFATSYDGTRIPVSIIAKKGVARDGSHPTIVTGYGSYGVSMDPAYRPSWQAWLDQGGIVAVAHLRGGGEYGDAWHRAGQKQWKINTMLDFVAAAQHLIDRRYTQRPYLAANSASAGGIVMGGAMSIDPGLFRVVLDDVGLSDALRFETEPNGPPNVPEMGSSSDEAGFHGLYAMSAYAHIHDGTPYPAVMFTTGANDPRVSPWHMLKMAARVQAATASARPVLLRIDYDAGHGIGSSVSQRANLLADEWAFALWQMGQPAFQPK</sequence>
<feature type="transmembrane region" description="Helical" evidence="6">
    <location>
        <begin position="68"/>
        <end position="88"/>
    </location>
</feature>
<dbReference type="InterPro" id="IPR029058">
    <property type="entry name" value="AB_hydrolase_fold"/>
</dbReference>
<keyword evidence="6" id="KW-0812">Transmembrane</keyword>
<evidence type="ECO:0000313" key="9">
    <source>
        <dbReference type="EMBL" id="SMF98160.1"/>
    </source>
</evidence>
<evidence type="ECO:0000313" key="10">
    <source>
        <dbReference type="Proteomes" id="UP000198460"/>
    </source>
</evidence>
<dbReference type="InterPro" id="IPR001375">
    <property type="entry name" value="Peptidase_S9_cat"/>
</dbReference>
<organism evidence="9 10">
    <name type="scientific">Burkholderia singularis</name>
    <dbReference type="NCBI Taxonomy" id="1503053"/>
    <lineage>
        <taxon>Bacteria</taxon>
        <taxon>Pseudomonadati</taxon>
        <taxon>Pseudomonadota</taxon>
        <taxon>Betaproteobacteria</taxon>
        <taxon>Burkholderiales</taxon>
        <taxon>Burkholderiaceae</taxon>
        <taxon>Burkholderia</taxon>
        <taxon>pseudomallei group</taxon>
    </lineage>
</organism>
<accession>A0A238GYW5</accession>
<dbReference type="EMBL" id="FXAN01000013">
    <property type="protein sequence ID" value="SMF98160.1"/>
    <property type="molecule type" value="Genomic_DNA"/>
</dbReference>
<evidence type="ECO:0000256" key="6">
    <source>
        <dbReference type="SAM" id="Phobius"/>
    </source>
</evidence>
<dbReference type="Gene3D" id="3.40.50.1820">
    <property type="entry name" value="alpha/beta hydrolase"/>
    <property type="match status" value="1"/>
</dbReference>
<reference evidence="9 10" key="1">
    <citation type="submission" date="2017-04" db="EMBL/GenBank/DDBJ databases">
        <authorList>
            <person name="Afonso C.L."/>
            <person name="Miller P.J."/>
            <person name="Scott M.A."/>
            <person name="Spackman E."/>
            <person name="Goraichik I."/>
            <person name="Dimitrov K.M."/>
            <person name="Suarez D.L."/>
            <person name="Swayne D.E."/>
        </authorList>
    </citation>
    <scope>NUCLEOTIDE SEQUENCE [LARGE SCALE GENOMIC DNA]</scope>
    <source>
        <strain evidence="9">LMG 28154</strain>
    </source>
</reference>
<evidence type="ECO:0000256" key="1">
    <source>
        <dbReference type="ARBA" id="ARBA00001070"/>
    </source>
</evidence>
<dbReference type="PRINTS" id="PR00862">
    <property type="entry name" value="PROLIGOPTASE"/>
</dbReference>
<feature type="domain" description="Peptidase S9A N-terminal" evidence="8">
    <location>
        <begin position="91"/>
        <end position="500"/>
    </location>
</feature>
<name>A0A238GYW5_9BURK</name>
<evidence type="ECO:0000256" key="5">
    <source>
        <dbReference type="ARBA" id="ARBA00022825"/>
    </source>
</evidence>
<comment type="catalytic activity">
    <reaction evidence="1">
        <text>Hydrolysis of Pro-|-Xaa &gt;&gt; Ala-|-Xaa in oligopeptides.</text>
        <dbReference type="EC" id="3.4.21.26"/>
    </reaction>
</comment>
<evidence type="ECO:0000256" key="3">
    <source>
        <dbReference type="ARBA" id="ARBA00022670"/>
    </source>
</evidence>
<evidence type="ECO:0000259" key="7">
    <source>
        <dbReference type="Pfam" id="PF00326"/>
    </source>
</evidence>
<dbReference type="InterPro" id="IPR002470">
    <property type="entry name" value="Peptidase_S9A"/>
</dbReference>
<dbReference type="GO" id="GO:0004252">
    <property type="term" value="F:serine-type endopeptidase activity"/>
    <property type="evidence" value="ECO:0007669"/>
    <property type="project" value="UniProtKB-EC"/>
</dbReference>
<dbReference type="Gene3D" id="2.130.10.120">
    <property type="entry name" value="Prolyl oligopeptidase, N-terminal domain"/>
    <property type="match status" value="1"/>
</dbReference>
<dbReference type="InterPro" id="IPR051167">
    <property type="entry name" value="Prolyl_oligopep/macrocyclase"/>
</dbReference>
<dbReference type="PANTHER" id="PTHR42881">
    <property type="entry name" value="PROLYL ENDOPEPTIDASE"/>
    <property type="match status" value="1"/>
</dbReference>
<dbReference type="SUPFAM" id="SSF50993">
    <property type="entry name" value="Peptidase/esterase 'gauge' domain"/>
    <property type="match status" value="1"/>
</dbReference>
<dbReference type="SUPFAM" id="SSF53474">
    <property type="entry name" value="alpha/beta-Hydrolases"/>
    <property type="match status" value="1"/>
</dbReference>
<proteinExistence type="predicted"/>
<dbReference type="Pfam" id="PF00326">
    <property type="entry name" value="Peptidase_S9"/>
    <property type="match status" value="1"/>
</dbReference>
<keyword evidence="5" id="KW-0720">Serine protease</keyword>
<dbReference type="AlphaFoldDB" id="A0A238GYW5"/>
<gene>
    <name evidence="9" type="ORF">BSIN_1450</name>
</gene>